<keyword evidence="1" id="KW-0472">Membrane</keyword>
<evidence type="ECO:0000256" key="1">
    <source>
        <dbReference type="SAM" id="Phobius"/>
    </source>
</evidence>
<organism evidence="2 3">
    <name type="scientific">Acidaminococcus intestini (strain RyC-MR95)</name>
    <dbReference type="NCBI Taxonomy" id="568816"/>
    <lineage>
        <taxon>Bacteria</taxon>
        <taxon>Bacillati</taxon>
        <taxon>Bacillota</taxon>
        <taxon>Negativicutes</taxon>
        <taxon>Acidaminococcales</taxon>
        <taxon>Acidaminococcaceae</taxon>
        <taxon>Acidaminococcus</taxon>
    </lineage>
</organism>
<dbReference type="HOGENOM" id="CLU_2784456_0_0_9"/>
<reference evidence="2 3" key="1">
    <citation type="journal article" date="2011" name="J. Bacteriol.">
        <title>Complete genome sequence of Acidaminococcus intestini RYC-MR95, a Gram-negative bacterium from the phylum Firmicutes.</title>
        <authorList>
            <person name="D'Auria G."/>
            <person name="Galan J.C."/>
            <person name="Rodriguez-Alcayna M."/>
            <person name="Moya A."/>
            <person name="Baquero F."/>
            <person name="Latorre A."/>
        </authorList>
    </citation>
    <scope>NUCLEOTIDE SEQUENCE [LARGE SCALE GENOMIC DNA]</scope>
    <source>
        <strain evidence="2 3">RyC-MR95</strain>
    </source>
</reference>
<keyword evidence="1" id="KW-1133">Transmembrane helix</keyword>
<evidence type="ECO:0000313" key="3">
    <source>
        <dbReference type="Proteomes" id="UP000007093"/>
    </source>
</evidence>
<gene>
    <name evidence="2" type="ordered locus">Acin_2056</name>
</gene>
<name>G4Q583_ACIIR</name>
<keyword evidence="3" id="KW-1185">Reference proteome</keyword>
<evidence type="ECO:0000313" key="2">
    <source>
        <dbReference type="EMBL" id="AEQ23261.1"/>
    </source>
</evidence>
<feature type="transmembrane region" description="Helical" evidence="1">
    <location>
        <begin position="42"/>
        <end position="60"/>
    </location>
</feature>
<dbReference type="InParanoid" id="G4Q583"/>
<accession>G4Q583</accession>
<sequence>MAILLTSYSWRIPQPSKSYKKMKSVPTFRHRVRIPSPHQKEIIFLMILHIYFFLSFYSSFDDLDCTKI</sequence>
<keyword evidence="1" id="KW-0812">Transmembrane</keyword>
<dbReference type="AlphaFoldDB" id="G4Q583"/>
<proteinExistence type="predicted"/>
<protein>
    <submittedName>
        <fullName evidence="2">Uncharacterized protein</fullName>
    </submittedName>
</protein>
<dbReference type="EMBL" id="CP003058">
    <property type="protein sequence ID" value="AEQ23261.1"/>
    <property type="molecule type" value="Genomic_DNA"/>
</dbReference>
<dbReference type="KEGG" id="ain:Acin_2056"/>
<dbReference type="Proteomes" id="UP000007093">
    <property type="component" value="Chromosome"/>
</dbReference>